<evidence type="ECO:0000256" key="1">
    <source>
        <dbReference type="SAM" id="MobiDB-lite"/>
    </source>
</evidence>
<dbReference type="STRING" id="238.BBD35_08230"/>
<dbReference type="AlphaFoldDB" id="A0A1V3TYH7"/>
<feature type="compositionally biased region" description="Basic and acidic residues" evidence="1">
    <location>
        <begin position="295"/>
        <end position="304"/>
    </location>
</feature>
<organism evidence="4 5">
    <name type="scientific">Elizabethkingia meningoseptica</name>
    <name type="common">Chryseobacterium meningosepticum</name>
    <dbReference type="NCBI Taxonomy" id="238"/>
    <lineage>
        <taxon>Bacteria</taxon>
        <taxon>Pseudomonadati</taxon>
        <taxon>Bacteroidota</taxon>
        <taxon>Flavobacteriia</taxon>
        <taxon>Flavobacteriales</taxon>
        <taxon>Weeksellaceae</taxon>
        <taxon>Elizabethkingia</taxon>
    </lineage>
</organism>
<dbReference type="OrthoDB" id="9803895at2"/>
<keyword evidence="2" id="KW-1133">Transmembrane helix</keyword>
<gene>
    <name evidence="4" type="ORF">BMF97_15510</name>
</gene>
<feature type="compositionally biased region" description="Basic and acidic residues" evidence="1">
    <location>
        <begin position="312"/>
        <end position="350"/>
    </location>
</feature>
<keyword evidence="5" id="KW-1185">Reference proteome</keyword>
<reference evidence="4 5" key="1">
    <citation type="submission" date="2016-11" db="EMBL/GenBank/DDBJ databases">
        <title>Genome sequence and comparative genomic analysis of clinical strain Elizabethkingia meningoseptica 61421 PRCM.</title>
        <authorList>
            <person name="Wang M."/>
            <person name="Hu S."/>
            <person name="Cao L."/>
            <person name="Jiang T."/>
            <person name="Zhou Y."/>
            <person name="Ming D."/>
        </authorList>
    </citation>
    <scope>NUCLEOTIDE SEQUENCE [LARGE SCALE GENOMIC DNA]</scope>
    <source>
        <strain evidence="4 5">61421 PRCM</strain>
    </source>
</reference>
<evidence type="ECO:0000256" key="2">
    <source>
        <dbReference type="SAM" id="Phobius"/>
    </source>
</evidence>
<dbReference type="PROSITE" id="PS51178">
    <property type="entry name" value="PASTA"/>
    <property type="match status" value="2"/>
</dbReference>
<dbReference type="eggNOG" id="COG2815">
    <property type="taxonomic scope" value="Bacteria"/>
</dbReference>
<evidence type="ECO:0000313" key="5">
    <source>
        <dbReference type="Proteomes" id="UP000188947"/>
    </source>
</evidence>
<evidence type="ECO:0000313" key="4">
    <source>
        <dbReference type="EMBL" id="OOH93828.1"/>
    </source>
</evidence>
<keyword evidence="2" id="KW-0812">Transmembrane</keyword>
<dbReference type="RefSeq" id="WP_016198879.1">
    <property type="nucleotide sequence ID" value="NZ_CP014338.1"/>
</dbReference>
<evidence type="ECO:0000259" key="3">
    <source>
        <dbReference type="PROSITE" id="PS51178"/>
    </source>
</evidence>
<dbReference type="GeneID" id="48543360"/>
<keyword evidence="4" id="KW-0723">Serine/threonine-protein kinase</keyword>
<dbReference type="Pfam" id="PF03793">
    <property type="entry name" value="PASTA"/>
    <property type="match status" value="2"/>
</dbReference>
<dbReference type="InterPro" id="IPR005543">
    <property type="entry name" value="PASTA_dom"/>
</dbReference>
<dbReference type="GO" id="GO:0004674">
    <property type="term" value="F:protein serine/threonine kinase activity"/>
    <property type="evidence" value="ECO:0007669"/>
    <property type="project" value="UniProtKB-KW"/>
</dbReference>
<dbReference type="KEGG" id="emg:BBD33_06415"/>
<sequence>MLKSLFTWKVLLNILLAIVVFVGLVWLTFRWLDFHTNHGKELEVPNITNMSVQKAIEVMDNAGLAYEIDSLKFDPKFKPFQVLKVDPVPGSRVKDGRPIKVYINPRTWAKIAIPDVIDTYKYRAFDKLTLVGLKVGDTLYEPSIAKDAVIRLMYNGAQVKPGDLVPRFSIIDVVVGQGPKRNVPVPNIVGRTLQEAKEIIKQNYFEAGLFYDEYDQAVSDPSLIVFYQNPAAGSISDQGVQIDLWASKKTPAEMHAKIGELDNIYRHNLTPQVPVDNDFSDFDDPADVPRPVRPKPVDKPKTDAPKSTTVTPEKKETAEKKADTKTEQKPKSGEQKPAEKPKEKKKVIIE</sequence>
<accession>A0A1V3TYH7</accession>
<dbReference type="Gene3D" id="3.30.10.20">
    <property type="match status" value="3"/>
</dbReference>
<dbReference type="SMART" id="SM00740">
    <property type="entry name" value="PASTA"/>
    <property type="match status" value="2"/>
</dbReference>
<feature type="transmembrane region" description="Helical" evidence="2">
    <location>
        <begin position="6"/>
        <end position="29"/>
    </location>
</feature>
<name>A0A1V3TYH7_ELIME</name>
<dbReference type="CDD" id="cd06577">
    <property type="entry name" value="PASTA_pknB"/>
    <property type="match status" value="2"/>
</dbReference>
<keyword evidence="2" id="KW-0472">Membrane</keyword>
<comment type="caution">
    <text evidence="4">The sequence shown here is derived from an EMBL/GenBank/DDBJ whole genome shotgun (WGS) entry which is preliminary data.</text>
</comment>
<dbReference type="Proteomes" id="UP000188947">
    <property type="component" value="Unassembled WGS sequence"/>
</dbReference>
<feature type="domain" description="PASTA" evidence="3">
    <location>
        <begin position="179"/>
        <end position="248"/>
    </location>
</feature>
<proteinExistence type="predicted"/>
<feature type="domain" description="PASTA" evidence="3">
    <location>
        <begin position="39"/>
        <end position="105"/>
    </location>
</feature>
<dbReference type="EMBL" id="MPOG01000016">
    <property type="protein sequence ID" value="OOH93828.1"/>
    <property type="molecule type" value="Genomic_DNA"/>
</dbReference>
<feature type="region of interest" description="Disordered" evidence="1">
    <location>
        <begin position="275"/>
        <end position="350"/>
    </location>
</feature>
<protein>
    <submittedName>
        <fullName evidence="4">Serine/threonine protein kinase</fullName>
    </submittedName>
</protein>
<keyword evidence="4" id="KW-0418">Kinase</keyword>
<keyword evidence="4" id="KW-0808">Transferase</keyword>